<keyword evidence="2" id="KW-0963">Cytoplasm</keyword>
<sequence length="198" mass="23295">MEKLTLLTTNMEMYRHPKHVPGYAGYTPRIKYTYGETFGNTTGRWFQDYRAATLNTSKERMGRGGDKHLPFPTYYTHNPDHVLGARTSSRDRWLAAPKYKLLNIDDRDVAIKKYDKVAQNHRDHYRDRTETLPPVRIFILPKLFHDTKSHRIPAEGKSMNEEKAIAYANNVYRTMKIDPLAKSSVDTRRIRDVFFEKR</sequence>
<evidence type="ECO:0000256" key="4">
    <source>
        <dbReference type="ARBA" id="ARBA00023273"/>
    </source>
</evidence>
<dbReference type="GO" id="GO:0015630">
    <property type="term" value="C:microtubule cytoskeleton"/>
    <property type="evidence" value="ECO:0007669"/>
    <property type="project" value="UniProtKB-ARBA"/>
</dbReference>
<evidence type="ECO:0000256" key="2">
    <source>
        <dbReference type="ARBA" id="ARBA00022490"/>
    </source>
</evidence>
<accession>A0A9X0D6T7</accession>
<feature type="domain" description="Ciliary microtubule inner protein 2A-C-like" evidence="7">
    <location>
        <begin position="16"/>
        <end position="86"/>
    </location>
</feature>
<dbReference type="PANTHER" id="PTHR34924">
    <property type="entry name" value="UPF0573 PROTEIN C2ORF70"/>
    <property type="match status" value="1"/>
</dbReference>
<keyword evidence="4" id="KW-0966">Cell projection</keyword>
<dbReference type="Proteomes" id="UP001163046">
    <property type="component" value="Unassembled WGS sequence"/>
</dbReference>
<name>A0A9X0D6T7_9CNID</name>
<evidence type="ECO:0000256" key="3">
    <source>
        <dbReference type="ARBA" id="ARBA00023212"/>
    </source>
</evidence>
<evidence type="ECO:0000256" key="5">
    <source>
        <dbReference type="ARBA" id="ARBA00035661"/>
    </source>
</evidence>
<dbReference type="GO" id="GO:0005930">
    <property type="term" value="C:axoneme"/>
    <property type="evidence" value="ECO:0007669"/>
    <property type="project" value="UniProtKB-SubCell"/>
</dbReference>
<evidence type="ECO:0000256" key="1">
    <source>
        <dbReference type="ARBA" id="ARBA00004430"/>
    </source>
</evidence>
<comment type="subcellular location">
    <subcellularLocation>
        <location evidence="1">Cytoplasm</location>
        <location evidence="1">Cytoskeleton</location>
        <location evidence="1">Cilium axoneme</location>
    </subcellularLocation>
</comment>
<proteinExistence type="inferred from homology"/>
<comment type="similarity">
    <text evidence="5">Belongs to the CIMIP2 family.</text>
</comment>
<evidence type="ECO:0000256" key="6">
    <source>
        <dbReference type="ARBA" id="ARBA00041160"/>
    </source>
</evidence>
<organism evidence="8 9">
    <name type="scientific">Desmophyllum pertusum</name>
    <dbReference type="NCBI Taxonomy" id="174260"/>
    <lineage>
        <taxon>Eukaryota</taxon>
        <taxon>Metazoa</taxon>
        <taxon>Cnidaria</taxon>
        <taxon>Anthozoa</taxon>
        <taxon>Hexacorallia</taxon>
        <taxon>Scleractinia</taxon>
        <taxon>Caryophylliina</taxon>
        <taxon>Caryophylliidae</taxon>
        <taxon>Desmophyllum</taxon>
    </lineage>
</organism>
<evidence type="ECO:0000313" key="8">
    <source>
        <dbReference type="EMBL" id="KAJ7387733.1"/>
    </source>
</evidence>
<gene>
    <name evidence="8" type="ORF">OS493_001076</name>
</gene>
<dbReference type="EMBL" id="MU825873">
    <property type="protein sequence ID" value="KAJ7387733.1"/>
    <property type="molecule type" value="Genomic_DNA"/>
</dbReference>
<dbReference type="AlphaFoldDB" id="A0A9X0D6T7"/>
<evidence type="ECO:0000313" key="9">
    <source>
        <dbReference type="Proteomes" id="UP001163046"/>
    </source>
</evidence>
<dbReference type="PANTHER" id="PTHR34924:SF1">
    <property type="entry name" value="PROTEIN FAM166C"/>
    <property type="match status" value="1"/>
</dbReference>
<dbReference type="OrthoDB" id="8181742at2759"/>
<protein>
    <recommendedName>
        <fullName evidence="6">Ciliary microtubule inner protein 2C</fullName>
    </recommendedName>
</protein>
<dbReference type="InterPro" id="IPR052329">
    <property type="entry name" value="CIMIP2C"/>
</dbReference>
<comment type="caution">
    <text evidence="8">The sequence shown here is derived from an EMBL/GenBank/DDBJ whole genome shotgun (WGS) entry which is preliminary data.</text>
</comment>
<evidence type="ECO:0000259" key="7">
    <source>
        <dbReference type="Pfam" id="PF10629"/>
    </source>
</evidence>
<keyword evidence="9" id="KW-1185">Reference proteome</keyword>
<keyword evidence="3" id="KW-0206">Cytoskeleton</keyword>
<reference evidence="8" key="1">
    <citation type="submission" date="2023-01" db="EMBL/GenBank/DDBJ databases">
        <title>Genome assembly of the deep-sea coral Lophelia pertusa.</title>
        <authorList>
            <person name="Herrera S."/>
            <person name="Cordes E."/>
        </authorList>
    </citation>
    <scope>NUCLEOTIDE SEQUENCE</scope>
    <source>
        <strain evidence="8">USNM1676648</strain>
        <tissue evidence="8">Polyp</tissue>
    </source>
</reference>
<dbReference type="InterPro" id="IPR018902">
    <property type="entry name" value="CMI2A-C-like_dom"/>
</dbReference>
<dbReference type="Pfam" id="PF10629">
    <property type="entry name" value="CMI2B-like"/>
    <property type="match status" value="1"/>
</dbReference>